<proteinExistence type="predicted"/>
<name>A0A4U2YUI8_9BACI</name>
<dbReference type="Proteomes" id="UP000308744">
    <property type="component" value="Unassembled WGS sequence"/>
</dbReference>
<evidence type="ECO:0000313" key="1">
    <source>
        <dbReference type="EMBL" id="TKI65286.1"/>
    </source>
</evidence>
<keyword evidence="2" id="KW-1185">Reference proteome</keyword>
<accession>A0A4U2YUI8</accession>
<dbReference type="AlphaFoldDB" id="A0A4U2YUI8"/>
<comment type="caution">
    <text evidence="1">The sequence shown here is derived from an EMBL/GenBank/DDBJ whole genome shotgun (WGS) entry which is preliminary data.</text>
</comment>
<gene>
    <name evidence="1" type="ORF">FC756_17000</name>
</gene>
<sequence>MSNENKKQQKNLFLTESTIKKIEQLKIDRKLSSHGAVIEYLVDSYFANESSQNQALLTEIDAIVFQHLQRVFEPLTEDLKRVRVTGNVIDRNTQMLLEFWNHYFIMTDAKKLGSTQRYKTIPFEEAEALVKERIAHNRQKKLDWEAKRKPSDNQDK</sequence>
<evidence type="ECO:0000313" key="2">
    <source>
        <dbReference type="Proteomes" id="UP000308744"/>
    </source>
</evidence>
<dbReference type="RefSeq" id="WP_107896538.1">
    <property type="nucleotide sequence ID" value="NZ_PYWM01000021.1"/>
</dbReference>
<dbReference type="EMBL" id="SZPU01000065">
    <property type="protein sequence ID" value="TKI65286.1"/>
    <property type="molecule type" value="Genomic_DNA"/>
</dbReference>
<protein>
    <submittedName>
        <fullName evidence="1">Uncharacterized protein</fullName>
    </submittedName>
</protein>
<reference evidence="1 2" key="1">
    <citation type="submission" date="2019-04" db="EMBL/GenBank/DDBJ databases">
        <title>Lysinibacillus genome sequencing.</title>
        <authorList>
            <person name="Dunlap C."/>
        </authorList>
    </citation>
    <scope>NUCLEOTIDE SEQUENCE [LARGE SCALE GENOMIC DNA]</scope>
    <source>
        <strain evidence="1 2">CCTCC AB 2010389</strain>
    </source>
</reference>
<organism evidence="1 2">
    <name type="scientific">Lysinibacillus mangiferihumi</name>
    <dbReference type="NCBI Taxonomy" id="1130819"/>
    <lineage>
        <taxon>Bacteria</taxon>
        <taxon>Bacillati</taxon>
        <taxon>Bacillota</taxon>
        <taxon>Bacilli</taxon>
        <taxon>Bacillales</taxon>
        <taxon>Bacillaceae</taxon>
        <taxon>Lysinibacillus</taxon>
    </lineage>
</organism>